<gene>
    <name evidence="3" type="ORF">C8F04DRAFT_1063903</name>
</gene>
<evidence type="ECO:0000256" key="2">
    <source>
        <dbReference type="SAM" id="Phobius"/>
    </source>
</evidence>
<proteinExistence type="predicted"/>
<keyword evidence="2" id="KW-0472">Membrane</keyword>
<accession>A0AAD6TGR5</accession>
<protein>
    <submittedName>
        <fullName evidence="3">Uncharacterized protein</fullName>
    </submittedName>
</protein>
<organism evidence="3 4">
    <name type="scientific">Mycena alexandri</name>
    <dbReference type="NCBI Taxonomy" id="1745969"/>
    <lineage>
        <taxon>Eukaryota</taxon>
        <taxon>Fungi</taxon>
        <taxon>Dikarya</taxon>
        <taxon>Basidiomycota</taxon>
        <taxon>Agaricomycotina</taxon>
        <taxon>Agaricomycetes</taxon>
        <taxon>Agaricomycetidae</taxon>
        <taxon>Agaricales</taxon>
        <taxon>Marasmiineae</taxon>
        <taxon>Mycenaceae</taxon>
        <taxon>Mycena</taxon>
    </lineage>
</organism>
<evidence type="ECO:0000313" key="3">
    <source>
        <dbReference type="EMBL" id="KAJ7046294.1"/>
    </source>
</evidence>
<keyword evidence="2" id="KW-0812">Transmembrane</keyword>
<dbReference type="EMBL" id="JARJCM010000003">
    <property type="protein sequence ID" value="KAJ7046294.1"/>
    <property type="molecule type" value="Genomic_DNA"/>
</dbReference>
<comment type="caution">
    <text evidence="3">The sequence shown here is derived from an EMBL/GenBank/DDBJ whole genome shotgun (WGS) entry which is preliminary data.</text>
</comment>
<keyword evidence="4" id="KW-1185">Reference proteome</keyword>
<feature type="region of interest" description="Disordered" evidence="1">
    <location>
        <begin position="43"/>
        <end position="63"/>
    </location>
</feature>
<reference evidence="3" key="1">
    <citation type="submission" date="2023-03" db="EMBL/GenBank/DDBJ databases">
        <title>Massive genome expansion in bonnet fungi (Mycena s.s.) driven by repeated elements and novel gene families across ecological guilds.</title>
        <authorList>
            <consortium name="Lawrence Berkeley National Laboratory"/>
            <person name="Harder C.B."/>
            <person name="Miyauchi S."/>
            <person name="Viragh M."/>
            <person name="Kuo A."/>
            <person name="Thoen E."/>
            <person name="Andreopoulos B."/>
            <person name="Lu D."/>
            <person name="Skrede I."/>
            <person name="Drula E."/>
            <person name="Henrissat B."/>
            <person name="Morin E."/>
            <person name="Kohler A."/>
            <person name="Barry K."/>
            <person name="LaButti K."/>
            <person name="Morin E."/>
            <person name="Salamov A."/>
            <person name="Lipzen A."/>
            <person name="Mereny Z."/>
            <person name="Hegedus B."/>
            <person name="Baldrian P."/>
            <person name="Stursova M."/>
            <person name="Weitz H."/>
            <person name="Taylor A."/>
            <person name="Grigoriev I.V."/>
            <person name="Nagy L.G."/>
            <person name="Martin F."/>
            <person name="Kauserud H."/>
        </authorList>
    </citation>
    <scope>NUCLEOTIDE SEQUENCE</scope>
    <source>
        <strain evidence="3">CBHHK200</strain>
    </source>
</reference>
<evidence type="ECO:0000256" key="1">
    <source>
        <dbReference type="SAM" id="MobiDB-lite"/>
    </source>
</evidence>
<dbReference type="AlphaFoldDB" id="A0AAD6TGR5"/>
<dbReference type="Proteomes" id="UP001218188">
    <property type="component" value="Unassembled WGS sequence"/>
</dbReference>
<name>A0AAD6TGR5_9AGAR</name>
<feature type="transmembrane region" description="Helical" evidence="2">
    <location>
        <begin position="6"/>
        <end position="30"/>
    </location>
</feature>
<evidence type="ECO:0000313" key="4">
    <source>
        <dbReference type="Proteomes" id="UP001218188"/>
    </source>
</evidence>
<keyword evidence="2" id="KW-1133">Transmembrane helix</keyword>
<sequence>MGVHWAWATVLGAFLIQFCGFGYTTSFGVYQDFYVRDYLSQSSPSANRRNADMTGHCQPVPAQ</sequence>